<evidence type="ECO:0008006" key="6">
    <source>
        <dbReference type="Google" id="ProtNLM"/>
    </source>
</evidence>
<dbReference type="Pfam" id="PF13855">
    <property type="entry name" value="LRR_8"/>
    <property type="match status" value="1"/>
</dbReference>
<feature type="region of interest" description="Disordered" evidence="3">
    <location>
        <begin position="1"/>
        <end position="480"/>
    </location>
</feature>
<evidence type="ECO:0000313" key="4">
    <source>
        <dbReference type="EMBL" id="KAF2009767.1"/>
    </source>
</evidence>
<dbReference type="RefSeq" id="XP_033378106.1">
    <property type="nucleotide sequence ID" value="XM_033534673.1"/>
</dbReference>
<feature type="compositionally biased region" description="Polar residues" evidence="3">
    <location>
        <begin position="25"/>
        <end position="41"/>
    </location>
</feature>
<dbReference type="AlphaFoldDB" id="A0A6A5XAG3"/>
<dbReference type="SMART" id="SM00364">
    <property type="entry name" value="LRR_BAC"/>
    <property type="match status" value="7"/>
</dbReference>
<keyword evidence="2" id="KW-0677">Repeat</keyword>
<feature type="compositionally biased region" description="Basic and acidic residues" evidence="3">
    <location>
        <begin position="414"/>
        <end position="428"/>
    </location>
</feature>
<feature type="compositionally biased region" description="Polar residues" evidence="3">
    <location>
        <begin position="48"/>
        <end position="60"/>
    </location>
</feature>
<evidence type="ECO:0000256" key="2">
    <source>
        <dbReference type="ARBA" id="ARBA00022737"/>
    </source>
</evidence>
<feature type="compositionally biased region" description="Polar residues" evidence="3">
    <location>
        <begin position="392"/>
        <end position="411"/>
    </location>
</feature>
<dbReference type="InterPro" id="IPR050216">
    <property type="entry name" value="LRR_domain-containing"/>
</dbReference>
<feature type="compositionally biased region" description="Polar residues" evidence="3">
    <location>
        <begin position="327"/>
        <end position="362"/>
    </location>
</feature>
<dbReference type="InterPro" id="IPR001611">
    <property type="entry name" value="Leu-rich_rpt"/>
</dbReference>
<accession>A0A6A5XAG3</accession>
<dbReference type="InterPro" id="IPR003591">
    <property type="entry name" value="Leu-rich_rpt_typical-subtyp"/>
</dbReference>
<keyword evidence="5" id="KW-1185">Reference proteome</keyword>
<dbReference type="InterPro" id="IPR032675">
    <property type="entry name" value="LRR_dom_sf"/>
</dbReference>
<dbReference type="OrthoDB" id="676979at2759"/>
<proteinExistence type="predicted"/>
<reference evidence="4" key="1">
    <citation type="journal article" date="2020" name="Stud. Mycol.">
        <title>101 Dothideomycetes genomes: a test case for predicting lifestyles and emergence of pathogens.</title>
        <authorList>
            <person name="Haridas S."/>
            <person name="Albert R."/>
            <person name="Binder M."/>
            <person name="Bloem J."/>
            <person name="Labutti K."/>
            <person name="Salamov A."/>
            <person name="Andreopoulos B."/>
            <person name="Baker S."/>
            <person name="Barry K."/>
            <person name="Bills G."/>
            <person name="Bluhm B."/>
            <person name="Cannon C."/>
            <person name="Castanera R."/>
            <person name="Culley D."/>
            <person name="Daum C."/>
            <person name="Ezra D."/>
            <person name="Gonzalez J."/>
            <person name="Henrissat B."/>
            <person name="Kuo A."/>
            <person name="Liang C."/>
            <person name="Lipzen A."/>
            <person name="Lutzoni F."/>
            <person name="Magnuson J."/>
            <person name="Mondo S."/>
            <person name="Nolan M."/>
            <person name="Ohm R."/>
            <person name="Pangilinan J."/>
            <person name="Park H.-J."/>
            <person name="Ramirez L."/>
            <person name="Alfaro M."/>
            <person name="Sun H."/>
            <person name="Tritt A."/>
            <person name="Yoshinaga Y."/>
            <person name="Zwiers L.-H."/>
            <person name="Turgeon B."/>
            <person name="Goodwin S."/>
            <person name="Spatafora J."/>
            <person name="Crous P."/>
            <person name="Grigoriev I."/>
        </authorList>
    </citation>
    <scope>NUCLEOTIDE SEQUENCE</scope>
    <source>
        <strain evidence="4">CBS 175.79</strain>
    </source>
</reference>
<feature type="compositionally biased region" description="Low complexity" evidence="3">
    <location>
        <begin position="181"/>
        <end position="190"/>
    </location>
</feature>
<gene>
    <name evidence="4" type="ORF">BU24DRAFT_81698</name>
</gene>
<protein>
    <recommendedName>
        <fullName evidence="6">L domain-like protein</fullName>
    </recommendedName>
</protein>
<feature type="compositionally biased region" description="Low complexity" evidence="3">
    <location>
        <begin position="85"/>
        <end position="120"/>
    </location>
</feature>
<dbReference type="GO" id="GO:0005737">
    <property type="term" value="C:cytoplasm"/>
    <property type="evidence" value="ECO:0007669"/>
    <property type="project" value="TreeGrafter"/>
</dbReference>
<name>A0A6A5XAG3_9PLEO</name>
<dbReference type="PANTHER" id="PTHR48051:SF1">
    <property type="entry name" value="RAS SUPPRESSOR PROTEIN 1"/>
    <property type="match status" value="1"/>
</dbReference>
<evidence type="ECO:0000256" key="3">
    <source>
        <dbReference type="SAM" id="MobiDB-lite"/>
    </source>
</evidence>
<evidence type="ECO:0000256" key="1">
    <source>
        <dbReference type="ARBA" id="ARBA00022614"/>
    </source>
</evidence>
<dbReference type="PROSITE" id="PS51450">
    <property type="entry name" value="LRR"/>
    <property type="match status" value="4"/>
</dbReference>
<organism evidence="4 5">
    <name type="scientific">Aaosphaeria arxii CBS 175.79</name>
    <dbReference type="NCBI Taxonomy" id="1450172"/>
    <lineage>
        <taxon>Eukaryota</taxon>
        <taxon>Fungi</taxon>
        <taxon>Dikarya</taxon>
        <taxon>Ascomycota</taxon>
        <taxon>Pezizomycotina</taxon>
        <taxon>Dothideomycetes</taxon>
        <taxon>Pleosporomycetidae</taxon>
        <taxon>Pleosporales</taxon>
        <taxon>Pleosporales incertae sedis</taxon>
        <taxon>Aaosphaeria</taxon>
    </lineage>
</organism>
<dbReference type="Gene3D" id="3.80.10.10">
    <property type="entry name" value="Ribonuclease Inhibitor"/>
    <property type="match status" value="3"/>
</dbReference>
<feature type="compositionally biased region" description="Low complexity" evidence="3">
    <location>
        <begin position="231"/>
        <end position="243"/>
    </location>
</feature>
<feature type="compositionally biased region" description="Low complexity" evidence="3">
    <location>
        <begin position="378"/>
        <end position="391"/>
    </location>
</feature>
<keyword evidence="1" id="KW-0433">Leucine-rich repeat</keyword>
<dbReference type="EMBL" id="ML978078">
    <property type="protein sequence ID" value="KAF2009767.1"/>
    <property type="molecule type" value="Genomic_DNA"/>
</dbReference>
<evidence type="ECO:0000313" key="5">
    <source>
        <dbReference type="Proteomes" id="UP000799778"/>
    </source>
</evidence>
<feature type="compositionally biased region" description="Basic and acidic residues" evidence="3">
    <location>
        <begin position="453"/>
        <end position="468"/>
    </location>
</feature>
<dbReference type="SMART" id="SM00369">
    <property type="entry name" value="LRR_TYP"/>
    <property type="match status" value="9"/>
</dbReference>
<dbReference type="PANTHER" id="PTHR48051">
    <property type="match status" value="1"/>
</dbReference>
<feature type="compositionally biased region" description="Low complexity" evidence="3">
    <location>
        <begin position="130"/>
        <end position="146"/>
    </location>
</feature>
<dbReference type="Proteomes" id="UP000799778">
    <property type="component" value="Unassembled WGS sequence"/>
</dbReference>
<sequence>MDPPSSLPVRTSGIPRPTSRLPVLNRSSTTQSQLRQPTSTEQLRKKPSLSSISRPTTSQAQPPLQLQKKPSRSSLARPNPPATVTTSRAPSFTPASSTSTYRVSSTASTSSRRVSSIATSKRPTLGNVPARSASTASSSGFSKTFARPPSRQTQVTPKPRELGGNGSTNDDDVLGDLDGFRSASRASSRAGFHEQENEVFLESDAEPASPVANAPLQKKSRPSLSERTIESLSMLPPSSPAASKGRRRSSFFNSENPMGPPSRPASALGGNRRPGTSDGTPRAVPATPRQTAIGASRGSMTAPGKRSVSAAAPSNMATPSKVPAASRISTQFRTKTLAPTQNSLSTPRPRPLSNSKTMTARTPKTRPSLGGIFGEAVSPPASLAPSTPSTSRQSLLSVKTPETSRRLSNSPVALRDETLKSKVARKSEGTAAVAKPPESSRKAQSSSSALREQIAKAKEEARRAHVAKEFGNGTPPREVPAVTENDYGIEPDPAEIAEFDFGLDDPFNQHSKGSKSLLRKRIDAARVEGRLNIAALGLNEIPDEVLGMYKYDPNDNSVAWGEVVDVTTIIAADNALESLPQDMFPDVDFNALDDSDEASPQFGGVQSLDLHGNVLLQLPSGLGRLTYLSKLNLSRNKLPNEAMDVISQISSLRELKLADNEMEGQLLPSLGNLRLLETLELQENKLTALPEELRELENLRSLNVSQNRLKSLPADLFTSVPIVELLASKNAFSGHFFNVESVPHLQSLRLSNNALTSLCESGTVLLPALKHLDVSTNRLSSLPDMSSWSELTTLLMSENKVTAIPTGFTSLQQLRNADFTGNDITKLDEKIALMSGLENLTLSANPLRERKFLTMSAEDIKRDLLSRIEPSTDDAEILNGALESEAEDANENDWQLTPSGTLDLSAKCMTEIDEEAVLSFAETNAIRQLYLQQNQLTTMPNVLSQLTHLTLLDLSKNNIVDPCSSPISLPKLRELRFGGNRLKSLDGLLEMVTTPALQNLDVSNNQIAGPLPTLRSTFPELLVFMASDNAITDVSAESLEGLKIVNLSNNSMPRLEPRIGLLAGTLTSLDVEGNTFRVPNYAVLKKGTDAVLAWLRDKVPSPTDEFFGGSAETSF</sequence>
<dbReference type="SUPFAM" id="SSF52058">
    <property type="entry name" value="L domain-like"/>
    <property type="match status" value="2"/>
</dbReference>
<dbReference type="GeneID" id="54292070"/>